<evidence type="ECO:0000313" key="2">
    <source>
        <dbReference type="EMBL" id="JAD83377.1"/>
    </source>
</evidence>
<evidence type="ECO:0000259" key="1">
    <source>
        <dbReference type="Pfam" id="PF13963"/>
    </source>
</evidence>
<feature type="domain" description="Transposase-associated" evidence="1">
    <location>
        <begin position="2"/>
        <end position="53"/>
    </location>
</feature>
<dbReference type="EMBL" id="GBRH01214518">
    <property type="protein sequence ID" value="JAD83377.1"/>
    <property type="molecule type" value="Transcribed_RNA"/>
</dbReference>
<dbReference type="AlphaFoldDB" id="A0A0A9DHW4"/>
<reference evidence="2" key="2">
    <citation type="journal article" date="2015" name="Data Brief">
        <title>Shoot transcriptome of the giant reed, Arundo donax.</title>
        <authorList>
            <person name="Barrero R.A."/>
            <person name="Guerrero F.D."/>
            <person name="Moolhuijzen P."/>
            <person name="Goolsby J.A."/>
            <person name="Tidwell J."/>
            <person name="Bellgard S.E."/>
            <person name="Bellgard M.I."/>
        </authorList>
    </citation>
    <scope>NUCLEOTIDE SEQUENCE</scope>
    <source>
        <tissue evidence="2">Shoot tissue taken approximately 20 cm above the soil surface</tissue>
    </source>
</reference>
<reference evidence="2" key="1">
    <citation type="submission" date="2014-09" db="EMBL/GenBank/DDBJ databases">
        <authorList>
            <person name="Magalhaes I.L.F."/>
            <person name="Oliveira U."/>
            <person name="Santos F.R."/>
            <person name="Vidigal T.H.D.A."/>
            <person name="Brescovit A.D."/>
            <person name="Santos A.J."/>
        </authorList>
    </citation>
    <scope>NUCLEOTIDE SEQUENCE</scope>
    <source>
        <tissue evidence="2">Shoot tissue taken approximately 20 cm above the soil surface</tissue>
    </source>
</reference>
<sequence length="125" mass="14315">MQFISERSDENEEILCPCRMCLNRIHTRKGLVEDHLYIHGVASTYTRWIDHGEPSDARMNENADHLNEHIGFIEDIGMNEDEDDPDDRIPDMVEELYTAEDQGGGKSMFAAVLEEMKQEIYPGAA</sequence>
<dbReference type="EMBL" id="GBRH01273353">
    <property type="protein sequence ID" value="JAD24542.1"/>
    <property type="molecule type" value="Transcribed_RNA"/>
</dbReference>
<proteinExistence type="predicted"/>
<organism evidence="2">
    <name type="scientific">Arundo donax</name>
    <name type="common">Giant reed</name>
    <name type="synonym">Donax arundinaceus</name>
    <dbReference type="NCBI Taxonomy" id="35708"/>
    <lineage>
        <taxon>Eukaryota</taxon>
        <taxon>Viridiplantae</taxon>
        <taxon>Streptophyta</taxon>
        <taxon>Embryophyta</taxon>
        <taxon>Tracheophyta</taxon>
        <taxon>Spermatophyta</taxon>
        <taxon>Magnoliopsida</taxon>
        <taxon>Liliopsida</taxon>
        <taxon>Poales</taxon>
        <taxon>Poaceae</taxon>
        <taxon>PACMAD clade</taxon>
        <taxon>Arundinoideae</taxon>
        <taxon>Arundineae</taxon>
        <taxon>Arundo</taxon>
    </lineage>
</organism>
<name>A0A0A9DHW4_ARUDO</name>
<dbReference type="Pfam" id="PF13963">
    <property type="entry name" value="Transpos_assoc"/>
    <property type="match status" value="1"/>
</dbReference>
<protein>
    <recommendedName>
        <fullName evidence="1">Transposase-associated domain-containing protein</fullName>
    </recommendedName>
</protein>
<dbReference type="InterPro" id="IPR029480">
    <property type="entry name" value="Transpos_assoc"/>
</dbReference>
<accession>A0A0A9DHW4</accession>